<feature type="domain" description="TRAM" evidence="5">
    <location>
        <begin position="2"/>
        <end position="60"/>
    </location>
</feature>
<dbReference type="AlphaFoldDB" id="A0A931GB98"/>
<proteinExistence type="inferred from homology"/>
<comment type="similarity">
    <text evidence="4">Belongs to the class I-like SAM-binding methyltransferase superfamily. RNA M5U methyltransferase family.</text>
</comment>
<dbReference type="PROSITE" id="PS50926">
    <property type="entry name" value="TRAM"/>
    <property type="match status" value="1"/>
</dbReference>
<keyword evidence="2 4" id="KW-0808">Transferase</keyword>
<protein>
    <submittedName>
        <fullName evidence="6">Class I SAM-dependent RNA methyltransferase</fullName>
    </submittedName>
</protein>
<evidence type="ECO:0000256" key="2">
    <source>
        <dbReference type="ARBA" id="ARBA00022679"/>
    </source>
</evidence>
<dbReference type="InterPro" id="IPR012340">
    <property type="entry name" value="NA-bd_OB-fold"/>
</dbReference>
<dbReference type="InterPro" id="IPR010280">
    <property type="entry name" value="U5_MeTrfase_fam"/>
</dbReference>
<dbReference type="InterPro" id="IPR002792">
    <property type="entry name" value="TRAM_dom"/>
</dbReference>
<dbReference type="InterPro" id="IPR029063">
    <property type="entry name" value="SAM-dependent_MTases_sf"/>
</dbReference>
<dbReference type="PANTHER" id="PTHR11061:SF30">
    <property type="entry name" value="TRNA (URACIL(54)-C(5))-METHYLTRANSFERASE"/>
    <property type="match status" value="1"/>
</dbReference>
<dbReference type="Pfam" id="PF01938">
    <property type="entry name" value="TRAM"/>
    <property type="match status" value="1"/>
</dbReference>
<keyword evidence="3 4" id="KW-0949">S-adenosyl-L-methionine</keyword>
<dbReference type="Proteomes" id="UP000706172">
    <property type="component" value="Unassembled WGS sequence"/>
</dbReference>
<dbReference type="PROSITE" id="PS51687">
    <property type="entry name" value="SAM_MT_RNA_M5U"/>
    <property type="match status" value="1"/>
</dbReference>
<comment type="caution">
    <text evidence="4">Lacks conserved residue(s) required for the propagation of feature annotation.</text>
</comment>
<dbReference type="SUPFAM" id="SSF53335">
    <property type="entry name" value="S-adenosyl-L-methionine-dependent methyltransferases"/>
    <property type="match status" value="1"/>
</dbReference>
<accession>A0A931GB98</accession>
<evidence type="ECO:0000256" key="1">
    <source>
        <dbReference type="ARBA" id="ARBA00022603"/>
    </source>
</evidence>
<evidence type="ECO:0000256" key="3">
    <source>
        <dbReference type="ARBA" id="ARBA00022691"/>
    </source>
</evidence>
<dbReference type="GO" id="GO:0032259">
    <property type="term" value="P:methylation"/>
    <property type="evidence" value="ECO:0007669"/>
    <property type="project" value="UniProtKB-KW"/>
</dbReference>
<feature type="non-terminal residue" evidence="6">
    <location>
        <position position="142"/>
    </location>
</feature>
<dbReference type="Gene3D" id="2.40.50.140">
    <property type="entry name" value="Nucleic acid-binding proteins"/>
    <property type="match status" value="1"/>
</dbReference>
<reference evidence="6" key="1">
    <citation type="submission" date="2020-07" db="EMBL/GenBank/DDBJ databases">
        <title>Severe corrosion of carbon steel in oil field produced water can be linked to methanogenic archaea containing a special type of NiFe hydrogenase.</title>
        <authorList>
            <person name="Lahme S."/>
            <person name="Mand J."/>
            <person name="Longwell J."/>
            <person name="Smith R."/>
            <person name="Enning D."/>
        </authorList>
    </citation>
    <scope>NUCLEOTIDE SEQUENCE</scope>
    <source>
        <strain evidence="6">MIC098Bin6</strain>
    </source>
</reference>
<dbReference type="GO" id="GO:0006396">
    <property type="term" value="P:RNA processing"/>
    <property type="evidence" value="ECO:0007669"/>
    <property type="project" value="InterPro"/>
</dbReference>
<dbReference type="EMBL" id="JACCQK010000250">
    <property type="protein sequence ID" value="MBG0779239.1"/>
    <property type="molecule type" value="Genomic_DNA"/>
</dbReference>
<comment type="caution">
    <text evidence="6">The sequence shown here is derived from an EMBL/GenBank/DDBJ whole genome shotgun (WGS) entry which is preliminary data.</text>
</comment>
<organism evidence="6 7">
    <name type="scientific">Desulfotignum balticum</name>
    <dbReference type="NCBI Taxonomy" id="115781"/>
    <lineage>
        <taxon>Bacteria</taxon>
        <taxon>Pseudomonadati</taxon>
        <taxon>Thermodesulfobacteriota</taxon>
        <taxon>Desulfobacteria</taxon>
        <taxon>Desulfobacterales</taxon>
        <taxon>Desulfobacteraceae</taxon>
        <taxon>Desulfotignum</taxon>
    </lineage>
</organism>
<evidence type="ECO:0000259" key="5">
    <source>
        <dbReference type="PROSITE" id="PS50926"/>
    </source>
</evidence>
<dbReference type="PANTHER" id="PTHR11061">
    <property type="entry name" value="RNA M5U METHYLTRANSFERASE"/>
    <property type="match status" value="1"/>
</dbReference>
<evidence type="ECO:0000313" key="7">
    <source>
        <dbReference type="Proteomes" id="UP000706172"/>
    </source>
</evidence>
<evidence type="ECO:0000256" key="4">
    <source>
        <dbReference type="PROSITE-ProRule" id="PRU01024"/>
    </source>
</evidence>
<dbReference type="Gene3D" id="3.40.50.150">
    <property type="entry name" value="Vaccinia Virus protein VP39"/>
    <property type="match status" value="1"/>
</dbReference>
<gene>
    <name evidence="6" type="ORF">H0S81_04870</name>
</gene>
<sequence length="142" mass="16143">MSIKKRSVCDLDIIDLAYGGKGLAKPDGFPVFVDRCVPGDRVRVKISKKKKSWAEARLIQILSPSSLRQTPRCRYADFCGGCKWQSIPYETQLDYKKQHVVQSLAHIGGLAHVPVLDVIPSDPVFEYRNKMEFSCSARRWLM</sequence>
<dbReference type="SUPFAM" id="SSF50249">
    <property type="entry name" value="Nucleic acid-binding proteins"/>
    <property type="match status" value="1"/>
</dbReference>
<dbReference type="GO" id="GO:0008173">
    <property type="term" value="F:RNA methyltransferase activity"/>
    <property type="evidence" value="ECO:0007669"/>
    <property type="project" value="InterPro"/>
</dbReference>
<name>A0A931GB98_9BACT</name>
<evidence type="ECO:0000313" key="6">
    <source>
        <dbReference type="EMBL" id="MBG0779239.1"/>
    </source>
</evidence>
<keyword evidence="1 4" id="KW-0489">Methyltransferase</keyword>